<feature type="transmembrane region" description="Helical" evidence="1">
    <location>
        <begin position="121"/>
        <end position="148"/>
    </location>
</feature>
<feature type="transmembrane region" description="Helical" evidence="1">
    <location>
        <begin position="34"/>
        <end position="50"/>
    </location>
</feature>
<keyword evidence="1" id="KW-0472">Membrane</keyword>
<evidence type="ECO:0000313" key="2">
    <source>
        <dbReference type="EMBL" id="SUZ81503.1"/>
    </source>
</evidence>
<keyword evidence="1" id="KW-1133">Transmembrane helix</keyword>
<feature type="transmembrane region" description="Helical" evidence="1">
    <location>
        <begin position="97"/>
        <end position="115"/>
    </location>
</feature>
<keyword evidence="1" id="KW-0812">Transmembrane</keyword>
<evidence type="ECO:0000256" key="1">
    <source>
        <dbReference type="SAM" id="Phobius"/>
    </source>
</evidence>
<accession>A0A381QVD3</accession>
<name>A0A381QVD3_9ZZZZ</name>
<protein>
    <recommendedName>
        <fullName evidence="3">Rod shape-determining protein MreD</fullName>
    </recommendedName>
</protein>
<sequence>MQVFVLNKILFFDYVLLAPYVLVLILYPYYKDSIITLVIGFLLGLIVDVFNDSLGLYSFISIIILYFKNSWVLKIIGEDKAEEISLMSIFNLGSFKFFNFSFPIVMLYYILLLIFESNAFFTLNAFFILLFSSISTYVFMILIQYLFLKLDLKNEWK</sequence>
<dbReference type="EMBL" id="UINC01001471">
    <property type="protein sequence ID" value="SUZ81503.1"/>
    <property type="molecule type" value="Genomic_DNA"/>
</dbReference>
<dbReference type="AlphaFoldDB" id="A0A381QVD3"/>
<organism evidence="2">
    <name type="scientific">marine metagenome</name>
    <dbReference type="NCBI Taxonomy" id="408172"/>
    <lineage>
        <taxon>unclassified sequences</taxon>
        <taxon>metagenomes</taxon>
        <taxon>ecological metagenomes</taxon>
    </lineage>
</organism>
<proteinExistence type="predicted"/>
<reference evidence="2" key="1">
    <citation type="submission" date="2018-05" db="EMBL/GenBank/DDBJ databases">
        <authorList>
            <person name="Lanie J.A."/>
            <person name="Ng W.-L."/>
            <person name="Kazmierczak K.M."/>
            <person name="Andrzejewski T.M."/>
            <person name="Davidsen T.M."/>
            <person name="Wayne K.J."/>
            <person name="Tettelin H."/>
            <person name="Glass J.I."/>
            <person name="Rusch D."/>
            <person name="Podicherti R."/>
            <person name="Tsui H.-C.T."/>
            <person name="Winkler M.E."/>
        </authorList>
    </citation>
    <scope>NUCLEOTIDE SEQUENCE</scope>
</reference>
<feature type="transmembrane region" description="Helical" evidence="1">
    <location>
        <begin position="56"/>
        <end position="76"/>
    </location>
</feature>
<feature type="transmembrane region" description="Helical" evidence="1">
    <location>
        <begin position="6"/>
        <end position="27"/>
    </location>
</feature>
<gene>
    <name evidence="2" type="ORF">METZ01_LOCUS34357</name>
</gene>
<evidence type="ECO:0008006" key="3">
    <source>
        <dbReference type="Google" id="ProtNLM"/>
    </source>
</evidence>